<accession>A0A249P992</accession>
<reference evidence="1 2" key="1">
    <citation type="submission" date="2017-08" db="EMBL/GenBank/DDBJ databases">
        <title>Multipartite genome sequences of Sinorhizobium species nodulating soybeans.</title>
        <authorList>
            <person name="Tian C.F."/>
        </authorList>
    </citation>
    <scope>NUCLEOTIDE SEQUENCE [LARGE SCALE GENOMIC DNA]</scope>
    <source>
        <strain evidence="1 2">CCBAU 05684</strain>
    </source>
</reference>
<gene>
    <name evidence="1" type="ORF">SJ05684_c10450</name>
</gene>
<dbReference type="EMBL" id="CP023067">
    <property type="protein sequence ID" value="ASY62503.1"/>
    <property type="molecule type" value="Genomic_DNA"/>
</dbReference>
<keyword evidence="2" id="KW-1185">Reference proteome</keyword>
<organism evidence="1 2">
    <name type="scientific">Sinorhizobium sojae CCBAU 05684</name>
    <dbReference type="NCBI Taxonomy" id="716928"/>
    <lineage>
        <taxon>Bacteria</taxon>
        <taxon>Pseudomonadati</taxon>
        <taxon>Pseudomonadota</taxon>
        <taxon>Alphaproteobacteria</taxon>
        <taxon>Hyphomicrobiales</taxon>
        <taxon>Rhizobiaceae</taxon>
        <taxon>Sinorhizobium/Ensifer group</taxon>
        <taxon>Sinorhizobium</taxon>
    </lineage>
</organism>
<protein>
    <submittedName>
        <fullName evidence="1">Uncharacterized protein</fullName>
    </submittedName>
</protein>
<proteinExistence type="predicted"/>
<dbReference type="AlphaFoldDB" id="A0A249P992"/>
<sequence length="75" mass="8065">MTGDHEPIAIGDEVRMRDGRTVEVKSFDRATGLYAVTGHPVLILLYRHQFTPLKWENDVIGVTGIGVCAAGGAGQ</sequence>
<name>A0A249P992_9HYPH</name>
<dbReference type="KEGG" id="esj:SJ05684_c10450"/>
<evidence type="ECO:0000313" key="2">
    <source>
        <dbReference type="Proteomes" id="UP000217211"/>
    </source>
</evidence>
<dbReference type="RefSeq" id="WP_034858671.1">
    <property type="nucleotide sequence ID" value="NZ_AJQT01000109.1"/>
</dbReference>
<evidence type="ECO:0000313" key="1">
    <source>
        <dbReference type="EMBL" id="ASY62503.1"/>
    </source>
</evidence>
<dbReference type="STRING" id="716928.GCA_000261485_04810"/>
<dbReference type="Proteomes" id="UP000217211">
    <property type="component" value="Chromosome"/>
</dbReference>